<keyword evidence="1" id="KW-0472">Membrane</keyword>
<dbReference type="GO" id="GO:0005886">
    <property type="term" value="C:plasma membrane"/>
    <property type="evidence" value="ECO:0007669"/>
    <property type="project" value="TreeGrafter"/>
</dbReference>
<evidence type="ECO:0000313" key="12">
    <source>
        <dbReference type="Proteomes" id="UP000663874"/>
    </source>
</evidence>
<organism evidence="10 12">
    <name type="scientific">Rotaria sordida</name>
    <dbReference type="NCBI Taxonomy" id="392033"/>
    <lineage>
        <taxon>Eukaryota</taxon>
        <taxon>Metazoa</taxon>
        <taxon>Spiralia</taxon>
        <taxon>Gnathifera</taxon>
        <taxon>Rotifera</taxon>
        <taxon>Eurotatoria</taxon>
        <taxon>Bdelloidea</taxon>
        <taxon>Philodinida</taxon>
        <taxon>Philodinidae</taxon>
        <taxon>Rotaria</taxon>
    </lineage>
</organism>
<dbReference type="GO" id="GO:0031175">
    <property type="term" value="P:neuron projection development"/>
    <property type="evidence" value="ECO:0007669"/>
    <property type="project" value="TreeGrafter"/>
</dbReference>
<dbReference type="Proteomes" id="UP000663874">
    <property type="component" value="Unassembled WGS sequence"/>
</dbReference>
<dbReference type="Proteomes" id="UP000663870">
    <property type="component" value="Unassembled WGS sequence"/>
</dbReference>
<evidence type="ECO:0000256" key="1">
    <source>
        <dbReference type="SAM" id="Phobius"/>
    </source>
</evidence>
<dbReference type="AlphaFoldDB" id="A0A818Z8G2"/>
<dbReference type="Proteomes" id="UP000663882">
    <property type="component" value="Unassembled WGS sequence"/>
</dbReference>
<sequence length="284" mass="31935">MVVHDHDVSRFADRSRELWSERTMSEVQYAQNNSFRCCGSCPLASLVAFLLTLIGTGVCCGCLYYPIQATIERVNNVFETEYIDYDWIRILRLAIIFVLAIMGSFSLILFIVGSLATGATRHQIYTGFRSRLGGRIATGFFSVVVYVLLLIWLFTMLTLVVPCIGFYILKYRCDEAFATPTTSGVTNTAPPVLCLTPGTYGIPVPKQKPDVKVCQQRFFALCALTEYTPRYVVALIGSFFVVMGLIHFLCSLVANYAYIKDGRKLCDYEDAIREEMETSKLNRG</sequence>
<evidence type="ECO:0000313" key="5">
    <source>
        <dbReference type="EMBL" id="CAF0790982.1"/>
    </source>
</evidence>
<dbReference type="OrthoDB" id="9993736at2759"/>
<evidence type="ECO:0000313" key="8">
    <source>
        <dbReference type="EMBL" id="CAF3543665.1"/>
    </source>
</evidence>
<proteinExistence type="predicted"/>
<dbReference type="EMBL" id="CAJOBD010000212">
    <property type="protein sequence ID" value="CAF3614913.1"/>
    <property type="molecule type" value="Genomic_DNA"/>
</dbReference>
<feature type="transmembrane region" description="Helical" evidence="1">
    <location>
        <begin position="231"/>
        <end position="254"/>
    </location>
</feature>
<gene>
    <name evidence="10" type="ORF">FNK824_LOCUS13057</name>
    <name evidence="9" type="ORF">JBS370_LOCUS4486</name>
    <name evidence="4" type="ORF">JXQ802_LOCUS3669</name>
    <name evidence="5" type="ORF">JXQ802_LOCUS3734</name>
    <name evidence="8" type="ORF">OTI717_LOCUS3933</name>
    <name evidence="2" type="ORF">PYM288_LOCUS176</name>
    <name evidence="7" type="ORF">RFH988_LOCUS11141</name>
    <name evidence="6" type="ORF">SEV965_LOCUS1475</name>
    <name evidence="3" type="ORF">ZHD862_LOCUS1586</name>
</gene>
<dbReference type="InterPro" id="IPR001614">
    <property type="entry name" value="Myelin_PLP"/>
</dbReference>
<dbReference type="EMBL" id="CAJNOL010000050">
    <property type="protein sequence ID" value="CAF0789562.1"/>
    <property type="molecule type" value="Genomic_DNA"/>
</dbReference>
<dbReference type="Pfam" id="PF01275">
    <property type="entry name" value="Myelin_PLP"/>
    <property type="match status" value="1"/>
</dbReference>
<comment type="caution">
    <text evidence="10">The sequence shown here is derived from an EMBL/GenBank/DDBJ whole genome shotgun (WGS) entry which is preliminary data.</text>
</comment>
<accession>A0A818Z8G2</accession>
<evidence type="ECO:0000313" key="4">
    <source>
        <dbReference type="EMBL" id="CAF0789562.1"/>
    </source>
</evidence>
<dbReference type="Proteomes" id="UP000663889">
    <property type="component" value="Unassembled WGS sequence"/>
</dbReference>
<dbReference type="EMBL" id="CAJNOT010000028">
    <property type="protein sequence ID" value="CAF0784858.1"/>
    <property type="molecule type" value="Genomic_DNA"/>
</dbReference>
<dbReference type="Proteomes" id="UP000663864">
    <property type="component" value="Unassembled WGS sequence"/>
</dbReference>
<feature type="transmembrane region" description="Helical" evidence="1">
    <location>
        <begin position="136"/>
        <end position="169"/>
    </location>
</feature>
<evidence type="ECO:0000313" key="2">
    <source>
        <dbReference type="EMBL" id="CAF0720954.1"/>
    </source>
</evidence>
<feature type="transmembrane region" description="Helical" evidence="1">
    <location>
        <begin position="87"/>
        <end position="115"/>
    </location>
</feature>
<dbReference type="EMBL" id="CAJOBE010001683">
    <property type="protein sequence ID" value="CAF3765576.1"/>
    <property type="molecule type" value="Genomic_DNA"/>
</dbReference>
<evidence type="ECO:0000313" key="7">
    <source>
        <dbReference type="EMBL" id="CAF0942090.1"/>
    </source>
</evidence>
<reference evidence="10" key="1">
    <citation type="submission" date="2021-02" db="EMBL/GenBank/DDBJ databases">
        <authorList>
            <person name="Nowell W R."/>
        </authorList>
    </citation>
    <scope>NUCLEOTIDE SEQUENCE</scope>
</reference>
<dbReference type="EMBL" id="CAJNOO010000434">
    <property type="protein sequence ID" value="CAF0942090.1"/>
    <property type="molecule type" value="Genomic_DNA"/>
</dbReference>
<dbReference type="PANTHER" id="PTHR11683">
    <property type="entry name" value="MYELIN PROTEOLIPID"/>
    <property type="match status" value="1"/>
</dbReference>
<evidence type="ECO:0000313" key="10">
    <source>
        <dbReference type="EMBL" id="CAF3765576.1"/>
    </source>
</evidence>
<keyword evidence="1" id="KW-1133">Transmembrane helix</keyword>
<evidence type="ECO:0000313" key="3">
    <source>
        <dbReference type="EMBL" id="CAF0784858.1"/>
    </source>
</evidence>
<feature type="transmembrane region" description="Helical" evidence="1">
    <location>
        <begin position="43"/>
        <end position="67"/>
    </location>
</feature>
<evidence type="ECO:0000313" key="11">
    <source>
        <dbReference type="Proteomes" id="UP000663870"/>
    </source>
</evidence>
<dbReference type="Proteomes" id="UP000663823">
    <property type="component" value="Unassembled WGS sequence"/>
</dbReference>
<dbReference type="EMBL" id="CAJNOH010000001">
    <property type="protein sequence ID" value="CAF0720954.1"/>
    <property type="molecule type" value="Genomic_DNA"/>
</dbReference>
<protein>
    <submittedName>
        <fullName evidence="10">Uncharacterized protein</fullName>
    </submittedName>
</protein>
<keyword evidence="1" id="KW-0812">Transmembrane</keyword>
<keyword evidence="11" id="KW-1185">Reference proteome</keyword>
<evidence type="ECO:0000313" key="9">
    <source>
        <dbReference type="EMBL" id="CAF3614913.1"/>
    </source>
</evidence>
<dbReference type="Proteomes" id="UP000663836">
    <property type="component" value="Unassembled WGS sequence"/>
</dbReference>
<dbReference type="Proteomes" id="UP000663854">
    <property type="component" value="Unassembled WGS sequence"/>
</dbReference>
<evidence type="ECO:0000313" key="6">
    <source>
        <dbReference type="EMBL" id="CAF0818036.1"/>
    </source>
</evidence>
<name>A0A818Z8G2_9BILA</name>
<dbReference type="PANTHER" id="PTHR11683:SF12">
    <property type="entry name" value="M6, ISOFORM F"/>
    <property type="match status" value="1"/>
</dbReference>
<dbReference type="EMBL" id="CAJOAX010000225">
    <property type="protein sequence ID" value="CAF3543665.1"/>
    <property type="molecule type" value="Genomic_DNA"/>
</dbReference>
<dbReference type="EMBL" id="CAJNOL010000051">
    <property type="protein sequence ID" value="CAF0790982.1"/>
    <property type="molecule type" value="Genomic_DNA"/>
</dbReference>
<dbReference type="EMBL" id="CAJNOU010000029">
    <property type="protein sequence ID" value="CAF0818036.1"/>
    <property type="molecule type" value="Genomic_DNA"/>
</dbReference>